<dbReference type="PANTHER" id="PTHR31155:SF14">
    <property type="entry name" value="STEAROYL-ACYL-CARRIER-PROTEIN DESATURASE7"/>
    <property type="match status" value="1"/>
</dbReference>
<evidence type="ECO:0000256" key="1">
    <source>
        <dbReference type="ARBA" id="ARBA00001954"/>
    </source>
</evidence>
<evidence type="ECO:0000256" key="12">
    <source>
        <dbReference type="ARBA" id="ARBA00023160"/>
    </source>
</evidence>
<comment type="caution">
    <text evidence="14">Lacks conserved residue(s) required for the propagation of feature annotation.</text>
</comment>
<gene>
    <name evidence="15" type="ORF">ZEAMMB73_Zm00001d023247</name>
</gene>
<name>A0A1D6IQZ0_MAIZE</name>
<evidence type="ECO:0000256" key="9">
    <source>
        <dbReference type="ARBA" id="ARBA00023004"/>
    </source>
</evidence>
<evidence type="ECO:0000256" key="5">
    <source>
        <dbReference type="ARBA" id="ARBA00022723"/>
    </source>
</evidence>
<dbReference type="SUPFAM" id="SSF47240">
    <property type="entry name" value="Ferritin-like"/>
    <property type="match status" value="1"/>
</dbReference>
<keyword evidence="4" id="KW-0444">Lipid biosynthesis</keyword>
<protein>
    <submittedName>
        <fullName evidence="15">Scarecrow-like protein 3</fullName>
    </submittedName>
</protein>
<dbReference type="InParanoid" id="A0A1D6IQZ0"/>
<keyword evidence="10" id="KW-0805">Transcription regulation</keyword>
<comment type="cofactor">
    <cofactor evidence="1">
        <name>Fe(2+)</name>
        <dbReference type="ChEBI" id="CHEBI:29033"/>
    </cofactor>
</comment>
<evidence type="ECO:0000256" key="13">
    <source>
        <dbReference type="ARBA" id="ARBA00023163"/>
    </source>
</evidence>
<keyword evidence="11" id="KW-0443">Lipid metabolism</keyword>
<dbReference type="InterPro" id="IPR009078">
    <property type="entry name" value="Ferritin-like_SF"/>
</dbReference>
<dbReference type="Gene3D" id="1.10.620.20">
    <property type="entry name" value="Ribonucleotide Reductase, subunit A"/>
    <property type="match status" value="1"/>
</dbReference>
<evidence type="ECO:0000256" key="4">
    <source>
        <dbReference type="ARBA" id="ARBA00022516"/>
    </source>
</evidence>
<keyword evidence="5" id="KW-0479">Metal-binding</keyword>
<evidence type="ECO:0000256" key="6">
    <source>
        <dbReference type="ARBA" id="ARBA00022832"/>
    </source>
</evidence>
<proteinExistence type="inferred from homology"/>
<dbReference type="GO" id="GO:0045300">
    <property type="term" value="F:stearoyl-[ACP] desaturase activity"/>
    <property type="evidence" value="ECO:0007669"/>
    <property type="project" value="InterPro"/>
</dbReference>
<dbReference type="Pfam" id="PF03514">
    <property type="entry name" value="GRAS"/>
    <property type="match status" value="1"/>
</dbReference>
<sequence>MAPPSVQEQELVLLVPALYQCAAHVSEGSLEKANFSLSEIKRLSSIADGPLQRLPDALARRLLLPCEGLAGALIHPSDYFERSGGVRSARRTFAGLSPFLHAAFAATNRAILEAMEDEKVVRIVDLSCCSAASHPCQWLDLLHGFVHGRRPPPEVRLTVVHDDDDFVAGMRAALAKEAHRLNIPFQFNHVLVVRGGGLETMDLRGDFRDVLGVKYGEAVALQNMATTAAAQLKHMACSSRSPASILNYPRTPSPQCQCQVPRPLASFLGAVHHRLKPSIVVVMEQDANHNAPPFSARFAEALGYYAALFDSLDAVAAASAAGDRAQVERMVLGEEIKNVLLCEGASRLERHERLSQWAMYMDASGFRRVPLSFRAIRESAQRRAAISQARATFVSHARTARLAGLHGDACLAKLCGVIAADERRHEAAYTRASDRAFEEDPDGMVRALAAVMRAKVTMPGELMADGRDDRLFDHFSAVARRSGVYTAADYADMVEHFVRRWKVAELDAGLSGEGRRAQDYVCGLPRKIRRMEELAQDRAAQMEAQSVCFSWVFDRPVRIH</sequence>
<keyword evidence="9" id="KW-0408">Iron</keyword>
<dbReference type="InterPro" id="IPR005202">
    <property type="entry name" value="TF_GRAS"/>
</dbReference>
<organism evidence="15">
    <name type="scientific">Zea mays</name>
    <name type="common">Maize</name>
    <dbReference type="NCBI Taxonomy" id="4577"/>
    <lineage>
        <taxon>Eukaryota</taxon>
        <taxon>Viridiplantae</taxon>
        <taxon>Streptophyta</taxon>
        <taxon>Embryophyta</taxon>
        <taxon>Tracheophyta</taxon>
        <taxon>Spermatophyta</taxon>
        <taxon>Magnoliopsida</taxon>
        <taxon>Liliopsida</taxon>
        <taxon>Poales</taxon>
        <taxon>Poaceae</taxon>
        <taxon>PACMAD clade</taxon>
        <taxon>Panicoideae</taxon>
        <taxon>Andropogonodae</taxon>
        <taxon>Andropogoneae</taxon>
        <taxon>Tripsacinae</taxon>
        <taxon>Zea</taxon>
    </lineage>
</organism>
<reference evidence="15" key="1">
    <citation type="submission" date="2015-12" db="EMBL/GenBank/DDBJ databases">
        <title>Update maize B73 reference genome by single molecule sequencing technologies.</title>
        <authorList>
            <consortium name="Maize Genome Sequencing Project"/>
            <person name="Ware D."/>
        </authorList>
    </citation>
    <scope>NUCLEOTIDE SEQUENCE</scope>
    <source>
        <tissue evidence="15">Seedling</tissue>
    </source>
</reference>
<dbReference type="PaxDb" id="4577-GRMZM2G317287_P01"/>
<keyword evidence="7" id="KW-0809">Transit peptide</keyword>
<evidence type="ECO:0000313" key="15">
    <source>
        <dbReference type="EMBL" id="AQK38712.1"/>
    </source>
</evidence>
<dbReference type="PROSITE" id="PS50985">
    <property type="entry name" value="GRAS"/>
    <property type="match status" value="1"/>
</dbReference>
<dbReference type="GO" id="GO:0006633">
    <property type="term" value="P:fatty acid biosynthetic process"/>
    <property type="evidence" value="ECO:0007669"/>
    <property type="project" value="UniProtKB-KW"/>
</dbReference>
<dbReference type="SMR" id="A0A1D6IQZ0"/>
<dbReference type="Pfam" id="PF03405">
    <property type="entry name" value="FA_desaturase_2"/>
    <property type="match status" value="1"/>
</dbReference>
<keyword evidence="12" id="KW-0275">Fatty acid biosynthesis</keyword>
<dbReference type="InterPro" id="IPR005067">
    <property type="entry name" value="Fatty_acid_desaturase-2"/>
</dbReference>
<evidence type="ECO:0000256" key="7">
    <source>
        <dbReference type="ARBA" id="ARBA00022946"/>
    </source>
</evidence>
<dbReference type="UniPathway" id="UPA00199"/>
<evidence type="ECO:0000256" key="3">
    <source>
        <dbReference type="ARBA" id="ARBA00008749"/>
    </source>
</evidence>
<dbReference type="GO" id="GO:0046872">
    <property type="term" value="F:metal ion binding"/>
    <property type="evidence" value="ECO:0007669"/>
    <property type="project" value="UniProtKB-KW"/>
</dbReference>
<comment type="similarity">
    <text evidence="3">Belongs to the fatty acid desaturase type 2 family.</text>
</comment>
<dbReference type="AlphaFoldDB" id="A0A1D6IQZ0"/>
<evidence type="ECO:0000256" key="14">
    <source>
        <dbReference type="PROSITE-ProRule" id="PRU01191"/>
    </source>
</evidence>
<dbReference type="ExpressionAtlas" id="A0A1D6IQZ0">
    <property type="expression patterns" value="baseline"/>
</dbReference>
<dbReference type="InterPro" id="IPR012348">
    <property type="entry name" value="RNR-like"/>
</dbReference>
<keyword evidence="8" id="KW-0560">Oxidoreductase</keyword>
<evidence type="ECO:0000256" key="10">
    <source>
        <dbReference type="ARBA" id="ARBA00023015"/>
    </source>
</evidence>
<accession>A0A1D6IQZ0</accession>
<feature type="region of interest" description="SAW" evidence="14">
    <location>
        <begin position="341"/>
        <end position="417"/>
    </location>
</feature>
<evidence type="ECO:0000256" key="8">
    <source>
        <dbReference type="ARBA" id="ARBA00023002"/>
    </source>
</evidence>
<comment type="pathway">
    <text evidence="2">Lipid metabolism; fatty acid metabolism.</text>
</comment>
<evidence type="ECO:0000256" key="2">
    <source>
        <dbReference type="ARBA" id="ARBA00004872"/>
    </source>
</evidence>
<keyword evidence="13" id="KW-0804">Transcription</keyword>
<comment type="similarity">
    <text evidence="14">Belongs to the GRAS family.</text>
</comment>
<dbReference type="PANTHER" id="PTHR31155">
    <property type="entry name" value="ACYL- ACYL-CARRIER-PROTEIN DESATURASE-RELATED"/>
    <property type="match status" value="1"/>
</dbReference>
<dbReference type="OMA" id="GLCAHEQ"/>
<dbReference type="EMBL" id="CM000786">
    <property type="protein sequence ID" value="AQK38712.1"/>
    <property type="molecule type" value="Genomic_DNA"/>
</dbReference>
<dbReference type="eggNOG" id="ENOG502QPNC">
    <property type="taxonomic scope" value="Eukaryota"/>
</dbReference>
<keyword evidence="6" id="KW-0276">Fatty acid metabolism</keyword>
<evidence type="ECO:0000256" key="11">
    <source>
        <dbReference type="ARBA" id="ARBA00023098"/>
    </source>
</evidence>